<proteinExistence type="inferred from homology"/>
<comment type="function">
    <text evidence="10">Necessary for normal cell division and for the maintenance of normal septation.</text>
</comment>
<feature type="domain" description="EngB-type G" evidence="11">
    <location>
        <begin position="27"/>
        <end position="198"/>
    </location>
</feature>
<evidence type="ECO:0000256" key="7">
    <source>
        <dbReference type="ARBA" id="ARBA00023134"/>
    </source>
</evidence>
<dbReference type="InterPro" id="IPR027417">
    <property type="entry name" value="P-loop_NTPase"/>
</dbReference>
<dbReference type="PANTHER" id="PTHR11649">
    <property type="entry name" value="MSS1/TRME-RELATED GTP-BINDING PROTEIN"/>
    <property type="match status" value="1"/>
</dbReference>
<evidence type="ECO:0000256" key="4">
    <source>
        <dbReference type="ARBA" id="ARBA00022723"/>
    </source>
</evidence>
<evidence type="ECO:0000256" key="5">
    <source>
        <dbReference type="ARBA" id="ARBA00022741"/>
    </source>
</evidence>
<keyword evidence="6" id="KW-0460">Magnesium</keyword>
<dbReference type="InterPro" id="IPR006073">
    <property type="entry name" value="GTP-bd"/>
</dbReference>
<evidence type="ECO:0000256" key="8">
    <source>
        <dbReference type="ARBA" id="ARBA00023210"/>
    </source>
</evidence>
<dbReference type="InterPro" id="IPR005225">
    <property type="entry name" value="Small_GTP-bd"/>
</dbReference>
<dbReference type="SUPFAM" id="SSF52540">
    <property type="entry name" value="P-loop containing nucleoside triphosphate hydrolases"/>
    <property type="match status" value="1"/>
</dbReference>
<keyword evidence="5 10" id="KW-0547">Nucleotide-binding</keyword>
<name>A0A1G2SBX5_9BACT</name>
<evidence type="ECO:0000256" key="10">
    <source>
        <dbReference type="HAMAP-Rule" id="MF_00321"/>
    </source>
</evidence>
<dbReference type="PANTHER" id="PTHR11649:SF13">
    <property type="entry name" value="ENGB-TYPE G DOMAIN-CONTAINING PROTEIN"/>
    <property type="match status" value="1"/>
</dbReference>
<dbReference type="AlphaFoldDB" id="A0A1G2SBX5"/>
<comment type="similarity">
    <text evidence="2 10">Belongs to the TRAFAC class TrmE-Era-EngA-EngB-Septin-like GTPase superfamily. EngB GTPase family.</text>
</comment>
<evidence type="ECO:0000259" key="11">
    <source>
        <dbReference type="PROSITE" id="PS51706"/>
    </source>
</evidence>
<dbReference type="GO" id="GO:0005829">
    <property type="term" value="C:cytosol"/>
    <property type="evidence" value="ECO:0007669"/>
    <property type="project" value="TreeGrafter"/>
</dbReference>
<dbReference type="PROSITE" id="PS51706">
    <property type="entry name" value="G_ENGB"/>
    <property type="match status" value="1"/>
</dbReference>
<evidence type="ECO:0000256" key="2">
    <source>
        <dbReference type="ARBA" id="ARBA00009638"/>
    </source>
</evidence>
<keyword evidence="8 10" id="KW-0717">Septation</keyword>
<dbReference type="HAMAP" id="MF_00321">
    <property type="entry name" value="GTPase_EngB"/>
    <property type="match status" value="1"/>
</dbReference>
<evidence type="ECO:0000256" key="1">
    <source>
        <dbReference type="ARBA" id="ARBA00001946"/>
    </source>
</evidence>
<gene>
    <name evidence="10" type="primary">engB</name>
    <name evidence="12" type="ORF">A2675_00395</name>
</gene>
<reference evidence="12 13" key="1">
    <citation type="journal article" date="2016" name="Nat. Commun.">
        <title>Thousands of microbial genomes shed light on interconnected biogeochemical processes in an aquifer system.</title>
        <authorList>
            <person name="Anantharaman K."/>
            <person name="Brown C.T."/>
            <person name="Hug L.A."/>
            <person name="Sharon I."/>
            <person name="Castelle C.J."/>
            <person name="Probst A.J."/>
            <person name="Thomas B.C."/>
            <person name="Singh A."/>
            <person name="Wilkins M.J."/>
            <person name="Karaoz U."/>
            <person name="Brodie E.L."/>
            <person name="Williams K.H."/>
            <person name="Hubbard S.S."/>
            <person name="Banfield J.F."/>
        </authorList>
    </citation>
    <scope>NUCLEOTIDE SEQUENCE [LARGE SCALE GENOMIC DNA]</scope>
</reference>
<comment type="cofactor">
    <cofactor evidence="1">
        <name>Mg(2+)</name>
        <dbReference type="ChEBI" id="CHEBI:18420"/>
    </cofactor>
</comment>
<dbReference type="Pfam" id="PF01926">
    <property type="entry name" value="MMR_HSR1"/>
    <property type="match status" value="1"/>
</dbReference>
<dbReference type="GO" id="GO:0000917">
    <property type="term" value="P:division septum assembly"/>
    <property type="evidence" value="ECO:0007669"/>
    <property type="project" value="UniProtKB-KW"/>
</dbReference>
<dbReference type="NCBIfam" id="TIGR03598">
    <property type="entry name" value="GTPase_YsxC"/>
    <property type="match status" value="1"/>
</dbReference>
<dbReference type="PRINTS" id="PR00326">
    <property type="entry name" value="GTP1OBG"/>
</dbReference>
<protein>
    <recommendedName>
        <fullName evidence="10">Probable GTP-binding protein EngB</fullName>
    </recommendedName>
</protein>
<dbReference type="GO" id="GO:0005525">
    <property type="term" value="F:GTP binding"/>
    <property type="evidence" value="ECO:0007669"/>
    <property type="project" value="UniProtKB-UniRule"/>
</dbReference>
<dbReference type="InterPro" id="IPR030393">
    <property type="entry name" value="G_ENGB_dom"/>
</dbReference>
<accession>A0A1G2SBX5</accession>
<comment type="caution">
    <text evidence="12">The sequence shown here is derived from an EMBL/GenBank/DDBJ whole genome shotgun (WGS) entry which is preliminary data.</text>
</comment>
<dbReference type="Gene3D" id="3.40.50.300">
    <property type="entry name" value="P-loop containing nucleotide triphosphate hydrolases"/>
    <property type="match status" value="1"/>
</dbReference>
<dbReference type="GO" id="GO:0046872">
    <property type="term" value="F:metal ion binding"/>
    <property type="evidence" value="ECO:0007669"/>
    <property type="project" value="UniProtKB-KW"/>
</dbReference>
<dbReference type="NCBIfam" id="TIGR00231">
    <property type="entry name" value="small_GTP"/>
    <property type="match status" value="1"/>
</dbReference>
<organism evidence="12 13">
    <name type="scientific">Candidatus Yonathbacteria bacterium RIFCSPHIGHO2_01_FULL_51_10</name>
    <dbReference type="NCBI Taxonomy" id="1802723"/>
    <lineage>
        <taxon>Bacteria</taxon>
        <taxon>Candidatus Yonathiibacteriota</taxon>
    </lineage>
</organism>
<sequence length="201" mass="22084">MSPPVLNITSAEFVKGIIGTDPILGDQLPHIAFIGRSNVGKSSLINSLTRRKGLAQSSAMPGKTRQINFFRINDALYFTDLPGYGFARIKEKGREKLRKLILWYFGSDEARPRAVVLIIDALVGVTAFDEEMITMLRAEHYHVILAANKCDRISRGKWEEVRKATARALGVPSVILYSAKTGEGRDALLGAIAEAIEAGKK</sequence>
<evidence type="ECO:0000256" key="3">
    <source>
        <dbReference type="ARBA" id="ARBA00022618"/>
    </source>
</evidence>
<dbReference type="InterPro" id="IPR019987">
    <property type="entry name" value="GTP-bd_ribosome_bio_YsxC"/>
</dbReference>
<evidence type="ECO:0000313" key="13">
    <source>
        <dbReference type="Proteomes" id="UP000176997"/>
    </source>
</evidence>
<evidence type="ECO:0000313" key="12">
    <source>
        <dbReference type="EMBL" id="OHA82258.1"/>
    </source>
</evidence>
<keyword evidence="4" id="KW-0479">Metal-binding</keyword>
<evidence type="ECO:0000256" key="6">
    <source>
        <dbReference type="ARBA" id="ARBA00022842"/>
    </source>
</evidence>
<dbReference type="STRING" id="1802723.A2675_00395"/>
<dbReference type="CDD" id="cd01876">
    <property type="entry name" value="YihA_EngB"/>
    <property type="match status" value="1"/>
</dbReference>
<keyword evidence="7 10" id="KW-0342">GTP-binding</keyword>
<evidence type="ECO:0000256" key="9">
    <source>
        <dbReference type="ARBA" id="ARBA00023306"/>
    </source>
</evidence>
<dbReference type="Proteomes" id="UP000176997">
    <property type="component" value="Unassembled WGS sequence"/>
</dbReference>
<dbReference type="EMBL" id="MHUS01000002">
    <property type="protein sequence ID" value="OHA82258.1"/>
    <property type="molecule type" value="Genomic_DNA"/>
</dbReference>
<keyword evidence="3 10" id="KW-0132">Cell division</keyword>
<keyword evidence="9 10" id="KW-0131">Cell cycle</keyword>